<evidence type="ECO:0000313" key="2">
    <source>
        <dbReference type="EMBL" id="SUY92764.1"/>
    </source>
</evidence>
<evidence type="ECO:0000313" key="3">
    <source>
        <dbReference type="Proteomes" id="UP000255528"/>
    </source>
</evidence>
<dbReference type="RefSeq" id="WP_115632004.1">
    <property type="nucleotide sequence ID" value="NZ_UIGI01000002.1"/>
</dbReference>
<proteinExistence type="predicted"/>
<keyword evidence="1" id="KW-1133">Transmembrane helix</keyword>
<accession>A0A381KN12</accession>
<dbReference type="EMBL" id="UIGI01000002">
    <property type="protein sequence ID" value="SUY92764.1"/>
    <property type="molecule type" value="Genomic_DNA"/>
</dbReference>
<organism evidence="2 3">
    <name type="scientific">Buttiauxella agrestis</name>
    <dbReference type="NCBI Taxonomy" id="82977"/>
    <lineage>
        <taxon>Bacteria</taxon>
        <taxon>Pseudomonadati</taxon>
        <taxon>Pseudomonadota</taxon>
        <taxon>Gammaproteobacteria</taxon>
        <taxon>Enterobacterales</taxon>
        <taxon>Enterobacteriaceae</taxon>
        <taxon>Buttiauxella</taxon>
    </lineage>
</organism>
<gene>
    <name evidence="2" type="ORF">NCTC12119_04793</name>
</gene>
<reference evidence="2 3" key="1">
    <citation type="submission" date="2018-06" db="EMBL/GenBank/DDBJ databases">
        <authorList>
            <consortium name="Pathogen Informatics"/>
            <person name="Doyle S."/>
        </authorList>
    </citation>
    <scope>NUCLEOTIDE SEQUENCE [LARGE SCALE GENOMIC DNA]</scope>
    <source>
        <strain evidence="2 3">NCTC12119</strain>
    </source>
</reference>
<name>A0A381KN12_9ENTR</name>
<keyword evidence="1" id="KW-0812">Transmembrane</keyword>
<dbReference type="AlphaFoldDB" id="A0A381KN12"/>
<sequence>MELLTMIGVVVLLVVLANWVTTKMVELLSRYYFKSEMSGTRKGWFGLLGAVVIYSVILLLPAIPFIFSLKLAGIVNIGAQVTKLNKYYYPGKGKSLWKRSTRK</sequence>
<evidence type="ECO:0000256" key="1">
    <source>
        <dbReference type="SAM" id="Phobius"/>
    </source>
</evidence>
<feature type="transmembrane region" description="Helical" evidence="1">
    <location>
        <begin position="44"/>
        <end position="67"/>
    </location>
</feature>
<protein>
    <submittedName>
        <fullName evidence="2">Uncharacterized protein</fullName>
    </submittedName>
</protein>
<keyword evidence="1" id="KW-0472">Membrane</keyword>
<dbReference type="Proteomes" id="UP000255528">
    <property type="component" value="Unassembled WGS sequence"/>
</dbReference>